<dbReference type="EMBL" id="LXQA011314020">
    <property type="protein sequence ID" value="MCI92895.1"/>
    <property type="molecule type" value="Genomic_DNA"/>
</dbReference>
<sequence>MMSGWWRKGAAVVMIGGARRKKEIGIQTDLTAAPVNRCGREMMMSCSPMAGLIVTGQSPT</sequence>
<proteinExistence type="predicted"/>
<evidence type="ECO:0000313" key="1">
    <source>
        <dbReference type="EMBL" id="MCI92895.1"/>
    </source>
</evidence>
<protein>
    <submittedName>
        <fullName evidence="1">Uncharacterized protein</fullName>
    </submittedName>
</protein>
<reference evidence="1 2" key="1">
    <citation type="journal article" date="2018" name="Front. Plant Sci.">
        <title>Red Clover (Trifolium pratense) and Zigzag Clover (T. medium) - A Picture of Genomic Similarities and Differences.</title>
        <authorList>
            <person name="Dluhosova J."/>
            <person name="Istvanek J."/>
            <person name="Nedelnik J."/>
            <person name="Repkova J."/>
        </authorList>
    </citation>
    <scope>NUCLEOTIDE SEQUENCE [LARGE SCALE GENOMIC DNA]</scope>
    <source>
        <strain evidence="2">cv. 10/8</strain>
        <tissue evidence="1">Leaf</tissue>
    </source>
</reference>
<name>A0A392W1W3_9FABA</name>
<dbReference type="AlphaFoldDB" id="A0A392W1W3"/>
<dbReference type="Proteomes" id="UP000265520">
    <property type="component" value="Unassembled WGS sequence"/>
</dbReference>
<feature type="non-terminal residue" evidence="1">
    <location>
        <position position="60"/>
    </location>
</feature>
<accession>A0A392W1W3</accession>
<evidence type="ECO:0000313" key="2">
    <source>
        <dbReference type="Proteomes" id="UP000265520"/>
    </source>
</evidence>
<keyword evidence="2" id="KW-1185">Reference proteome</keyword>
<organism evidence="1 2">
    <name type="scientific">Trifolium medium</name>
    <dbReference type="NCBI Taxonomy" id="97028"/>
    <lineage>
        <taxon>Eukaryota</taxon>
        <taxon>Viridiplantae</taxon>
        <taxon>Streptophyta</taxon>
        <taxon>Embryophyta</taxon>
        <taxon>Tracheophyta</taxon>
        <taxon>Spermatophyta</taxon>
        <taxon>Magnoliopsida</taxon>
        <taxon>eudicotyledons</taxon>
        <taxon>Gunneridae</taxon>
        <taxon>Pentapetalae</taxon>
        <taxon>rosids</taxon>
        <taxon>fabids</taxon>
        <taxon>Fabales</taxon>
        <taxon>Fabaceae</taxon>
        <taxon>Papilionoideae</taxon>
        <taxon>50 kb inversion clade</taxon>
        <taxon>NPAAA clade</taxon>
        <taxon>Hologalegina</taxon>
        <taxon>IRL clade</taxon>
        <taxon>Trifolieae</taxon>
        <taxon>Trifolium</taxon>
    </lineage>
</organism>
<comment type="caution">
    <text evidence="1">The sequence shown here is derived from an EMBL/GenBank/DDBJ whole genome shotgun (WGS) entry which is preliminary data.</text>
</comment>